<evidence type="ECO:0000256" key="2">
    <source>
        <dbReference type="RuleBase" id="RU364116"/>
    </source>
</evidence>
<proteinExistence type="inferred from homology"/>
<name>A0ABM6GEC9_9BACT</name>
<gene>
    <name evidence="4" type="ORF">BW47_05065</name>
</gene>
<keyword evidence="2" id="KW-0408">Iron</keyword>
<dbReference type="PANTHER" id="PTHR13932:SF5">
    <property type="entry name" value="RADICAL S-ADENOSYL METHIONINE DOMAIN-CONTAINING PROTEIN 1, MITOCHONDRIAL"/>
    <property type="match status" value="1"/>
</dbReference>
<dbReference type="SFLD" id="SFLDF00562">
    <property type="entry name" value="HemN-like__clustered_with_heat"/>
    <property type="match status" value="1"/>
</dbReference>
<dbReference type="RefSeq" id="WP_012057166.1">
    <property type="nucleotide sequence ID" value="NZ_CP007389.1"/>
</dbReference>
<dbReference type="SFLD" id="SFLDS00029">
    <property type="entry name" value="Radical_SAM"/>
    <property type="match status" value="1"/>
</dbReference>
<keyword evidence="2" id="KW-0479">Metal-binding</keyword>
<dbReference type="SFLD" id="SFLDG01065">
    <property type="entry name" value="anaerobic_coproporphyrinogen-I"/>
    <property type="match status" value="1"/>
</dbReference>
<dbReference type="EMBL" id="CP007389">
    <property type="protein sequence ID" value="APT73925.1"/>
    <property type="molecule type" value="Genomic_DNA"/>
</dbReference>
<feature type="domain" description="Radical SAM core" evidence="3">
    <location>
        <begin position="9"/>
        <end position="235"/>
    </location>
</feature>
<comment type="subcellular location">
    <subcellularLocation>
        <location evidence="2">Cytoplasm</location>
    </subcellularLocation>
</comment>
<keyword evidence="5" id="KW-1185">Reference proteome</keyword>
<organism evidence="4 5">
    <name type="scientific">Thermosipho melanesiensis</name>
    <dbReference type="NCBI Taxonomy" id="46541"/>
    <lineage>
        <taxon>Bacteria</taxon>
        <taxon>Thermotogati</taxon>
        <taxon>Thermotogota</taxon>
        <taxon>Thermotogae</taxon>
        <taxon>Thermotogales</taxon>
        <taxon>Fervidobacteriaceae</taxon>
        <taxon>Thermosipho</taxon>
    </lineage>
</organism>
<dbReference type="NCBIfam" id="TIGR00539">
    <property type="entry name" value="hemN_rel"/>
    <property type="match status" value="1"/>
</dbReference>
<dbReference type="InterPro" id="IPR058240">
    <property type="entry name" value="rSAM_sf"/>
</dbReference>
<keyword evidence="2" id="KW-0349">Heme</keyword>
<dbReference type="PROSITE" id="PS51918">
    <property type="entry name" value="RADICAL_SAM"/>
    <property type="match status" value="1"/>
</dbReference>
<dbReference type="Proteomes" id="UP000185490">
    <property type="component" value="Chromosome"/>
</dbReference>
<protein>
    <recommendedName>
        <fullName evidence="2">Heme chaperone HemW</fullName>
    </recommendedName>
</protein>
<dbReference type="InterPro" id="IPR006638">
    <property type="entry name" value="Elp3/MiaA/NifB-like_rSAM"/>
</dbReference>
<evidence type="ECO:0000313" key="4">
    <source>
        <dbReference type="EMBL" id="APT73925.1"/>
    </source>
</evidence>
<dbReference type="InterPro" id="IPR007197">
    <property type="entry name" value="rSAM"/>
</dbReference>
<comment type="similarity">
    <text evidence="1">Belongs to the anaerobic coproporphyrinogen-III oxidase family. HemW subfamily.</text>
</comment>
<dbReference type="SMART" id="SM00729">
    <property type="entry name" value="Elp3"/>
    <property type="match status" value="1"/>
</dbReference>
<dbReference type="Gene3D" id="3.80.30.20">
    <property type="entry name" value="tm_1862 like domain"/>
    <property type="match status" value="1"/>
</dbReference>
<reference evidence="4 5" key="1">
    <citation type="submission" date="2014-02" db="EMBL/GenBank/DDBJ databases">
        <title>Diversity of Thermotogales isolates from hydrothermal vents.</title>
        <authorList>
            <person name="Haverkamp T.H.A."/>
            <person name="Lossouarn J."/>
            <person name="Geslin C."/>
            <person name="Nesbo C.L."/>
        </authorList>
    </citation>
    <scope>NUCLEOTIDE SEQUENCE [LARGE SCALE GENOMIC DNA]</scope>
    <source>
        <strain evidence="4 5">431</strain>
    </source>
</reference>
<dbReference type="SFLD" id="SFLDG01082">
    <property type="entry name" value="B12-binding_domain_containing"/>
    <property type="match status" value="1"/>
</dbReference>
<keyword evidence="2" id="KW-0949">S-adenosyl-L-methionine</keyword>
<keyword evidence="2" id="KW-0963">Cytoplasm</keyword>
<dbReference type="CDD" id="cd01335">
    <property type="entry name" value="Radical_SAM"/>
    <property type="match status" value="1"/>
</dbReference>
<evidence type="ECO:0000313" key="5">
    <source>
        <dbReference type="Proteomes" id="UP000185490"/>
    </source>
</evidence>
<dbReference type="InterPro" id="IPR023404">
    <property type="entry name" value="rSAM_horseshoe"/>
</dbReference>
<dbReference type="InterPro" id="IPR004559">
    <property type="entry name" value="HemW-like"/>
</dbReference>
<keyword evidence="2" id="KW-0004">4Fe-4S</keyword>
<dbReference type="PANTHER" id="PTHR13932">
    <property type="entry name" value="COPROPORPHYRINIGEN III OXIDASE"/>
    <property type="match status" value="1"/>
</dbReference>
<keyword evidence="2" id="KW-0143">Chaperone</keyword>
<accession>A0ABM6GEC9</accession>
<sequence length="375" mass="44272">MEKYLSDLIGNLNKISLYIHIPFCKKKCYYCDFVSYTEGSVENYIEALITELKLYEKYLEKGIKTLYIGGGTPSYINEHYIEKLVMFLNKYLQLEEFTIEVNPDSFDSEKAYFYKSLGTNRISLGIQSLDDTVLKRAGRTHNSYQAYKAYEIAKGIFNNINVDFIIGLPGESWKSIEKIVDFIRLEHPKHISVYLLEIHEGTFLSKIMKKIPDESFERHDALLDFLKTEGYERYEISNFALNENYSKHNLVYWANREYIGVGLSAGGHFDNFRYNNVSDFKSYFLKLKNGKFPYGYQSKNTKEKEILETIFMMLRTKWGIDKKLVHINFEIENILNTLKRKFTFFDGTRLSEKGMDFSSMFFSELLMLWEEFYEI</sequence>
<dbReference type="InterPro" id="IPR034505">
    <property type="entry name" value="Coproporphyrinogen-III_oxidase"/>
</dbReference>
<comment type="function">
    <text evidence="2">Probably acts as a heme chaperone, transferring heme to an unknown acceptor. Binds one molecule of heme per monomer, possibly covalently. Binds 1 [4Fe-4S] cluster. The cluster is coordinated with 3 cysteines and an exchangeable S-adenosyl-L-methionine.</text>
</comment>
<keyword evidence="2" id="KW-0411">Iron-sulfur</keyword>
<dbReference type="SUPFAM" id="SSF102114">
    <property type="entry name" value="Radical SAM enzymes"/>
    <property type="match status" value="1"/>
</dbReference>
<evidence type="ECO:0000259" key="3">
    <source>
        <dbReference type="PROSITE" id="PS51918"/>
    </source>
</evidence>
<evidence type="ECO:0000256" key="1">
    <source>
        <dbReference type="ARBA" id="ARBA00006100"/>
    </source>
</evidence>
<dbReference type="Pfam" id="PF04055">
    <property type="entry name" value="Radical_SAM"/>
    <property type="match status" value="1"/>
</dbReference>